<reference evidence="1 2" key="1">
    <citation type="submission" date="2023-10" db="EMBL/GenBank/DDBJ databases">
        <title>Complete Genome Sequence of Limnobacter thiooxidans CS-K2T, Isolated from freshwater lake sediments in Bavaria, Germany.</title>
        <authorList>
            <person name="Naruki M."/>
            <person name="Watanabe A."/>
            <person name="Warashina T."/>
            <person name="Morita T."/>
            <person name="Arakawa K."/>
        </authorList>
    </citation>
    <scope>NUCLEOTIDE SEQUENCE [LARGE SCALE GENOMIC DNA]</scope>
    <source>
        <strain evidence="1 2">CS-K2</strain>
    </source>
</reference>
<dbReference type="Proteomes" id="UP001329151">
    <property type="component" value="Chromosome"/>
</dbReference>
<dbReference type="EMBL" id="AP028947">
    <property type="protein sequence ID" value="BET27525.1"/>
    <property type="molecule type" value="Genomic_DNA"/>
</dbReference>
<name>A0AA86JA22_9BURK</name>
<gene>
    <name evidence="1" type="ORF">RGQ30_30260</name>
</gene>
<dbReference type="AlphaFoldDB" id="A0AA86JA22"/>
<protein>
    <submittedName>
        <fullName evidence="1">Uncharacterized protein</fullName>
    </submittedName>
</protein>
<keyword evidence="2" id="KW-1185">Reference proteome</keyword>
<accession>A0AA86JA22</accession>
<sequence>MVKKLKIKRSFELMMGLLPTTAAMSTKARIEHGMMSQVYSNERLIDKIDALLLSPRAQ</sequence>
<organism evidence="1 2">
    <name type="scientific">Limnobacter thiooxidans</name>
    <dbReference type="NCBI Taxonomy" id="131080"/>
    <lineage>
        <taxon>Bacteria</taxon>
        <taxon>Pseudomonadati</taxon>
        <taxon>Pseudomonadota</taxon>
        <taxon>Betaproteobacteria</taxon>
        <taxon>Burkholderiales</taxon>
        <taxon>Burkholderiaceae</taxon>
        <taxon>Limnobacter</taxon>
    </lineage>
</organism>
<proteinExistence type="predicted"/>
<dbReference type="KEGG" id="lto:RGQ30_30260"/>
<evidence type="ECO:0000313" key="1">
    <source>
        <dbReference type="EMBL" id="BET27525.1"/>
    </source>
</evidence>
<evidence type="ECO:0000313" key="2">
    <source>
        <dbReference type="Proteomes" id="UP001329151"/>
    </source>
</evidence>